<dbReference type="SMART" id="SM00228">
    <property type="entry name" value="PDZ"/>
    <property type="match status" value="1"/>
</dbReference>
<protein>
    <recommendedName>
        <fullName evidence="7">PDZ domain-containing protein</fullName>
    </recommendedName>
</protein>
<comment type="similarity">
    <text evidence="1 5">Belongs to the peptidase S41A family.</text>
</comment>
<dbReference type="Gene3D" id="3.30.750.44">
    <property type="match status" value="1"/>
</dbReference>
<evidence type="ECO:0000313" key="8">
    <source>
        <dbReference type="EMBL" id="OGG86520.1"/>
    </source>
</evidence>
<evidence type="ECO:0000256" key="6">
    <source>
        <dbReference type="SAM" id="Phobius"/>
    </source>
</evidence>
<keyword evidence="6" id="KW-0812">Transmembrane</keyword>
<organism evidence="8 9">
    <name type="scientific">Candidatus Kuenenbacteria bacterium RIFCSPHIGHO2_02_FULL_39_13</name>
    <dbReference type="NCBI Taxonomy" id="1798561"/>
    <lineage>
        <taxon>Bacteria</taxon>
        <taxon>Candidatus Kueneniibacteriota</taxon>
    </lineage>
</organism>
<dbReference type="GO" id="GO:0008236">
    <property type="term" value="F:serine-type peptidase activity"/>
    <property type="evidence" value="ECO:0007669"/>
    <property type="project" value="UniProtKB-KW"/>
</dbReference>
<dbReference type="GO" id="GO:0004175">
    <property type="term" value="F:endopeptidase activity"/>
    <property type="evidence" value="ECO:0007669"/>
    <property type="project" value="TreeGrafter"/>
</dbReference>
<evidence type="ECO:0000259" key="7">
    <source>
        <dbReference type="PROSITE" id="PS50106"/>
    </source>
</evidence>
<dbReference type="Gene3D" id="3.90.226.10">
    <property type="entry name" value="2-enoyl-CoA Hydratase, Chain A, domain 1"/>
    <property type="match status" value="1"/>
</dbReference>
<dbReference type="SUPFAM" id="SSF52096">
    <property type="entry name" value="ClpP/crotonase"/>
    <property type="match status" value="1"/>
</dbReference>
<dbReference type="PANTHER" id="PTHR32060:SF30">
    <property type="entry name" value="CARBOXY-TERMINAL PROCESSING PROTEASE CTPA"/>
    <property type="match status" value="1"/>
</dbReference>
<keyword evidence="6" id="KW-0472">Membrane</keyword>
<dbReference type="GO" id="GO:0030288">
    <property type="term" value="C:outer membrane-bounded periplasmic space"/>
    <property type="evidence" value="ECO:0007669"/>
    <property type="project" value="TreeGrafter"/>
</dbReference>
<dbReference type="CDD" id="cd07560">
    <property type="entry name" value="Peptidase_S41_CPP"/>
    <property type="match status" value="1"/>
</dbReference>
<reference evidence="8 9" key="1">
    <citation type="journal article" date="2016" name="Nat. Commun.">
        <title>Thousands of microbial genomes shed light on interconnected biogeochemical processes in an aquifer system.</title>
        <authorList>
            <person name="Anantharaman K."/>
            <person name="Brown C.T."/>
            <person name="Hug L.A."/>
            <person name="Sharon I."/>
            <person name="Castelle C.J."/>
            <person name="Probst A.J."/>
            <person name="Thomas B.C."/>
            <person name="Singh A."/>
            <person name="Wilkins M.J."/>
            <person name="Karaoz U."/>
            <person name="Brodie E.L."/>
            <person name="Williams K.H."/>
            <person name="Hubbard S.S."/>
            <person name="Banfield J.F."/>
        </authorList>
    </citation>
    <scope>NUCLEOTIDE SEQUENCE [LARGE SCALE GENOMIC DNA]</scope>
</reference>
<dbReference type="PANTHER" id="PTHR32060">
    <property type="entry name" value="TAIL-SPECIFIC PROTEASE"/>
    <property type="match status" value="1"/>
</dbReference>
<dbReference type="Proteomes" id="UP000179136">
    <property type="component" value="Unassembled WGS sequence"/>
</dbReference>
<dbReference type="GO" id="GO:0006508">
    <property type="term" value="P:proteolysis"/>
    <property type="evidence" value="ECO:0007669"/>
    <property type="project" value="UniProtKB-KW"/>
</dbReference>
<dbReference type="InterPro" id="IPR036034">
    <property type="entry name" value="PDZ_sf"/>
</dbReference>
<keyword evidence="6" id="KW-1133">Transmembrane helix</keyword>
<dbReference type="SMART" id="SM00245">
    <property type="entry name" value="TSPc"/>
    <property type="match status" value="1"/>
</dbReference>
<dbReference type="InterPro" id="IPR041489">
    <property type="entry name" value="PDZ_6"/>
</dbReference>
<evidence type="ECO:0000256" key="2">
    <source>
        <dbReference type="ARBA" id="ARBA00022670"/>
    </source>
</evidence>
<name>A0A1F6FKX8_9BACT</name>
<dbReference type="Pfam" id="PF17820">
    <property type="entry name" value="PDZ_6"/>
    <property type="match status" value="1"/>
</dbReference>
<keyword evidence="2 5" id="KW-0645">Protease</keyword>
<dbReference type="PROSITE" id="PS50106">
    <property type="entry name" value="PDZ"/>
    <property type="match status" value="1"/>
</dbReference>
<proteinExistence type="inferred from homology"/>
<feature type="domain" description="PDZ" evidence="7">
    <location>
        <begin position="141"/>
        <end position="209"/>
    </location>
</feature>
<dbReference type="Gene3D" id="2.30.42.10">
    <property type="match status" value="1"/>
</dbReference>
<accession>A0A1F6FKX8</accession>
<evidence type="ECO:0000256" key="5">
    <source>
        <dbReference type="RuleBase" id="RU004404"/>
    </source>
</evidence>
<dbReference type="SUPFAM" id="SSF50156">
    <property type="entry name" value="PDZ domain-like"/>
    <property type="match status" value="1"/>
</dbReference>
<keyword evidence="4 5" id="KW-0720">Serine protease</keyword>
<dbReference type="InterPro" id="IPR029045">
    <property type="entry name" value="ClpP/crotonase-like_dom_sf"/>
</dbReference>
<evidence type="ECO:0000313" key="9">
    <source>
        <dbReference type="Proteomes" id="UP000179136"/>
    </source>
</evidence>
<evidence type="ECO:0000256" key="4">
    <source>
        <dbReference type="ARBA" id="ARBA00022825"/>
    </source>
</evidence>
<dbReference type="InterPro" id="IPR004447">
    <property type="entry name" value="Peptidase_S41A"/>
</dbReference>
<dbReference type="InterPro" id="IPR001478">
    <property type="entry name" value="PDZ"/>
</dbReference>
<sequence>MPDQIPARLASQREAGRQNTNDKIPSPLSFFKKSFLGYILIVMVIVSFGLGVLVGKKKAEVKIVATGATTGYGQLQGKTDALPDFLTKDVNFKLFWDAWNIVQSQYIDRPIGETQLFYGALNGLVSSLNDPFSYFMEPQKANDFTEELSGKFEGVGMEIAVRNDVLTVVSPLAESPAEQAGIMAQDVILEIDGYNTKNIDITDAVTRIRGEKGTTVNLKIYRPKNGEILELKVGRDVIKIVSVELKNYTSKDYESLGDKKISLIKASHFNADTTDRFAKAVQDILLENPDGLILDLRGNPGGFLETAVEMADYWIKSGDVVVTEQYTGDEKKIHLAAREPVLDKFKTVVLINGGSASGSEIVAGALQDYGLAKLIGETTFGKGSVQQMVDLDDGSAVKLTIARWLTPKARTIDKEGIKPDIEIERTVEDYNNDLDPQLDRALSYFVEGK</sequence>
<dbReference type="AlphaFoldDB" id="A0A1F6FKX8"/>
<keyword evidence="3 5" id="KW-0378">Hydrolase</keyword>
<gene>
    <name evidence="8" type="ORF">A3B87_01530</name>
</gene>
<dbReference type="GO" id="GO:0007165">
    <property type="term" value="P:signal transduction"/>
    <property type="evidence" value="ECO:0007669"/>
    <property type="project" value="TreeGrafter"/>
</dbReference>
<dbReference type="InterPro" id="IPR055210">
    <property type="entry name" value="CtpA/B_N"/>
</dbReference>
<evidence type="ECO:0000256" key="1">
    <source>
        <dbReference type="ARBA" id="ARBA00009179"/>
    </source>
</evidence>
<dbReference type="FunFam" id="2.30.42.10:FF:000063">
    <property type="entry name" value="Peptidase, S41 family"/>
    <property type="match status" value="1"/>
</dbReference>
<comment type="caution">
    <text evidence="8">The sequence shown here is derived from an EMBL/GenBank/DDBJ whole genome shotgun (WGS) entry which is preliminary data.</text>
</comment>
<feature type="transmembrane region" description="Helical" evidence="6">
    <location>
        <begin position="35"/>
        <end position="54"/>
    </location>
</feature>
<dbReference type="Pfam" id="PF22694">
    <property type="entry name" value="CtpB_N-like"/>
    <property type="match status" value="1"/>
</dbReference>
<dbReference type="Pfam" id="PF03572">
    <property type="entry name" value="Peptidase_S41"/>
    <property type="match status" value="1"/>
</dbReference>
<dbReference type="CDD" id="cd06782">
    <property type="entry name" value="cpPDZ_CPP-like"/>
    <property type="match status" value="1"/>
</dbReference>
<dbReference type="NCBIfam" id="TIGR00225">
    <property type="entry name" value="prc"/>
    <property type="match status" value="1"/>
</dbReference>
<evidence type="ECO:0000256" key="3">
    <source>
        <dbReference type="ARBA" id="ARBA00022801"/>
    </source>
</evidence>
<dbReference type="InterPro" id="IPR005151">
    <property type="entry name" value="Tail-specific_protease"/>
</dbReference>
<dbReference type="EMBL" id="MFMW01000033">
    <property type="protein sequence ID" value="OGG86520.1"/>
    <property type="molecule type" value="Genomic_DNA"/>
</dbReference>
<dbReference type="STRING" id="1798561.A3B87_01530"/>